<evidence type="ECO:0000313" key="8">
    <source>
        <dbReference type="Proteomes" id="UP000075238"/>
    </source>
</evidence>
<evidence type="ECO:0000256" key="4">
    <source>
        <dbReference type="ARBA" id="ARBA00023136"/>
    </source>
</evidence>
<dbReference type="RefSeq" id="WP_062799223.1">
    <property type="nucleotide sequence ID" value="NZ_CP014844.1"/>
</dbReference>
<evidence type="ECO:0000256" key="5">
    <source>
        <dbReference type="SAM" id="Phobius"/>
    </source>
</evidence>
<keyword evidence="2 5" id="KW-0812">Transmembrane</keyword>
<dbReference type="Proteomes" id="UP000075238">
    <property type="component" value="Chromosome 1"/>
</dbReference>
<protein>
    <recommendedName>
        <fullName evidence="6">DUF1232 domain-containing protein</fullName>
    </recommendedName>
</protein>
<reference evidence="7 8" key="1">
    <citation type="submission" date="2016-03" db="EMBL/GenBank/DDBJ databases">
        <title>Complete genome sequence of a novel chlorpyrifos degrading bacterium, Cupriavidus nantongensis sp. X1.</title>
        <authorList>
            <person name="Fang L."/>
        </authorList>
    </citation>
    <scope>NUCLEOTIDE SEQUENCE [LARGE SCALE GENOMIC DNA]</scope>
    <source>
        <strain evidence="7 8">X1</strain>
    </source>
</reference>
<dbReference type="AlphaFoldDB" id="A0A142JJG6"/>
<feature type="transmembrane region" description="Helical" evidence="5">
    <location>
        <begin position="106"/>
        <end position="126"/>
    </location>
</feature>
<dbReference type="STRING" id="1796606.A2G96_10950"/>
<evidence type="ECO:0000256" key="3">
    <source>
        <dbReference type="ARBA" id="ARBA00022989"/>
    </source>
</evidence>
<gene>
    <name evidence="7" type="ORF">A2G96_10950</name>
</gene>
<comment type="subcellular location">
    <subcellularLocation>
        <location evidence="1">Endomembrane system</location>
        <topology evidence="1">Multi-pass membrane protein</topology>
    </subcellularLocation>
</comment>
<accession>A0A142JJG6</accession>
<evidence type="ECO:0000313" key="7">
    <source>
        <dbReference type="EMBL" id="AMR78228.1"/>
    </source>
</evidence>
<proteinExistence type="predicted"/>
<organism evidence="7 8">
    <name type="scientific">Cupriavidus nantongensis</name>
    <dbReference type="NCBI Taxonomy" id="1796606"/>
    <lineage>
        <taxon>Bacteria</taxon>
        <taxon>Pseudomonadati</taxon>
        <taxon>Pseudomonadota</taxon>
        <taxon>Betaproteobacteria</taxon>
        <taxon>Burkholderiales</taxon>
        <taxon>Burkholderiaceae</taxon>
        <taxon>Cupriavidus</taxon>
    </lineage>
</organism>
<evidence type="ECO:0000256" key="1">
    <source>
        <dbReference type="ARBA" id="ARBA00004127"/>
    </source>
</evidence>
<evidence type="ECO:0000256" key="2">
    <source>
        <dbReference type="ARBA" id="ARBA00022692"/>
    </source>
</evidence>
<dbReference type="Pfam" id="PF06803">
    <property type="entry name" value="DUF1232"/>
    <property type="match status" value="1"/>
</dbReference>
<name>A0A142JJG6_9BURK</name>
<dbReference type="GO" id="GO:0012505">
    <property type="term" value="C:endomembrane system"/>
    <property type="evidence" value="ECO:0007669"/>
    <property type="project" value="UniProtKB-SubCell"/>
</dbReference>
<sequence length="133" mass="15068">MASASRLRQWARGLKGSLLTLWFCSRHPGTPWTARLLGALVVAYAFSPIDLIPDFIPVLGYLDDVLLVPLGIWLTLRMIPATVRDECRGRAEAWQATHAQRPRNRAAAVVIVLVWVALAWLAWRWLAPYWARP</sequence>
<dbReference type="KEGG" id="cnan:A2G96_10950"/>
<dbReference type="EMBL" id="CP014844">
    <property type="protein sequence ID" value="AMR78228.1"/>
    <property type="molecule type" value="Genomic_DNA"/>
</dbReference>
<evidence type="ECO:0000259" key="6">
    <source>
        <dbReference type="Pfam" id="PF06803"/>
    </source>
</evidence>
<keyword evidence="4 5" id="KW-0472">Membrane</keyword>
<dbReference type="OrthoDB" id="9804184at2"/>
<dbReference type="InterPro" id="IPR010652">
    <property type="entry name" value="DUF1232"/>
</dbReference>
<keyword evidence="3 5" id="KW-1133">Transmembrane helix</keyword>
<keyword evidence="8" id="KW-1185">Reference proteome</keyword>
<feature type="domain" description="DUF1232" evidence="6">
    <location>
        <begin position="34"/>
        <end position="70"/>
    </location>
</feature>